<dbReference type="PROSITE" id="PS50885">
    <property type="entry name" value="HAMP"/>
    <property type="match status" value="1"/>
</dbReference>
<dbReference type="SMART" id="SM00388">
    <property type="entry name" value="HisKA"/>
    <property type="match status" value="1"/>
</dbReference>
<evidence type="ECO:0000256" key="9">
    <source>
        <dbReference type="ARBA" id="ARBA00022777"/>
    </source>
</evidence>
<dbReference type="Pfam" id="PF00672">
    <property type="entry name" value="HAMP"/>
    <property type="match status" value="1"/>
</dbReference>
<gene>
    <name evidence="17" type="ORF">GSM42_09185</name>
</gene>
<keyword evidence="6" id="KW-0808">Transferase</keyword>
<dbReference type="SMART" id="SM00387">
    <property type="entry name" value="HATPase_c"/>
    <property type="match status" value="1"/>
</dbReference>
<sequence length="472" mass="54609">MRKISVGIRGLFISYILISLCVSLVCALIGGKVEIDSYTRYYYPLRFQLEEQLEKYVSNLQMQPISKWNSLLTKYSSESQSRMFIINDQSHILAYSTDSKDPYRKFSDYISLSMQNNEEPSNYPEKRTFYAFQPILYEGKYVFLFMQKKLTGNSTTYDKGNPFFTISFGILGFLLTYFILTNNKLKQLKEITSGLDKIAHGDLSISLAERSKDEIGSIATHVNLMASKLKSSIENQQKLEEERMELTTNLSHDVRTPLTSIIGYLRYLLEQRDLSTEQRETYVQIALSKADVLRRLTDQLFLFNKLMYHEAPFRPKTHTLQHLLYQQMEEEVFLLEQAQLQVQMDFQDESLQVEVDPILFVRLMDNLMQNIIRYAVKPSVVRISLNRRGEFAELTVINQAEIIDEVTFSRLFDTFVTGDSARSNGSTGLGLAIVKRIVELHKGSIKARQADGKLTFQMLFPIENGKRESSWI</sequence>
<dbReference type="RefSeq" id="WP_160801247.1">
    <property type="nucleotide sequence ID" value="NZ_WUUL01000005.1"/>
</dbReference>
<keyword evidence="11 14" id="KW-1133">Transmembrane helix</keyword>
<dbReference type="Gene3D" id="1.10.287.130">
    <property type="match status" value="1"/>
</dbReference>
<dbReference type="Pfam" id="PF02518">
    <property type="entry name" value="HATPase_c"/>
    <property type="match status" value="1"/>
</dbReference>
<evidence type="ECO:0000256" key="3">
    <source>
        <dbReference type="ARBA" id="ARBA00012438"/>
    </source>
</evidence>
<keyword evidence="12" id="KW-0902">Two-component regulatory system</keyword>
<dbReference type="AlphaFoldDB" id="A0A6I4VTQ6"/>
<evidence type="ECO:0000256" key="1">
    <source>
        <dbReference type="ARBA" id="ARBA00000085"/>
    </source>
</evidence>
<evidence type="ECO:0000256" key="5">
    <source>
        <dbReference type="ARBA" id="ARBA00022553"/>
    </source>
</evidence>
<feature type="domain" description="Histidine kinase" evidence="15">
    <location>
        <begin position="249"/>
        <end position="464"/>
    </location>
</feature>
<evidence type="ECO:0000313" key="18">
    <source>
        <dbReference type="Proteomes" id="UP000430692"/>
    </source>
</evidence>
<dbReference type="SUPFAM" id="SSF158472">
    <property type="entry name" value="HAMP domain-like"/>
    <property type="match status" value="1"/>
</dbReference>
<evidence type="ECO:0000256" key="12">
    <source>
        <dbReference type="ARBA" id="ARBA00023012"/>
    </source>
</evidence>
<accession>A0A6I4VTQ6</accession>
<keyword evidence="9" id="KW-0418">Kinase</keyword>
<evidence type="ECO:0000256" key="2">
    <source>
        <dbReference type="ARBA" id="ARBA00004651"/>
    </source>
</evidence>
<dbReference type="CDD" id="cd00082">
    <property type="entry name" value="HisKA"/>
    <property type="match status" value="1"/>
</dbReference>
<evidence type="ECO:0000259" key="15">
    <source>
        <dbReference type="PROSITE" id="PS50109"/>
    </source>
</evidence>
<evidence type="ECO:0000256" key="10">
    <source>
        <dbReference type="ARBA" id="ARBA00022840"/>
    </source>
</evidence>
<dbReference type="CDD" id="cd06225">
    <property type="entry name" value="HAMP"/>
    <property type="match status" value="1"/>
</dbReference>
<protein>
    <recommendedName>
        <fullName evidence="3">histidine kinase</fullName>
        <ecNumber evidence="3">2.7.13.3</ecNumber>
    </recommendedName>
</protein>
<dbReference type="SMART" id="SM00304">
    <property type="entry name" value="HAMP"/>
    <property type="match status" value="1"/>
</dbReference>
<dbReference type="EC" id="2.7.13.3" evidence="3"/>
<dbReference type="InterPro" id="IPR036097">
    <property type="entry name" value="HisK_dim/P_sf"/>
</dbReference>
<evidence type="ECO:0000256" key="6">
    <source>
        <dbReference type="ARBA" id="ARBA00022679"/>
    </source>
</evidence>
<keyword evidence="8" id="KW-0547">Nucleotide-binding</keyword>
<dbReference type="Proteomes" id="UP000430692">
    <property type="component" value="Unassembled WGS sequence"/>
</dbReference>
<keyword evidence="5" id="KW-0597">Phosphoprotein</keyword>
<dbReference type="InterPro" id="IPR005467">
    <property type="entry name" value="His_kinase_dom"/>
</dbReference>
<dbReference type="InterPro" id="IPR003661">
    <property type="entry name" value="HisK_dim/P_dom"/>
</dbReference>
<dbReference type="InterPro" id="IPR050398">
    <property type="entry name" value="HssS/ArlS-like"/>
</dbReference>
<evidence type="ECO:0000256" key="4">
    <source>
        <dbReference type="ARBA" id="ARBA00022475"/>
    </source>
</evidence>
<dbReference type="GO" id="GO:0005524">
    <property type="term" value="F:ATP binding"/>
    <property type="evidence" value="ECO:0007669"/>
    <property type="project" value="UniProtKB-KW"/>
</dbReference>
<dbReference type="PRINTS" id="PR00344">
    <property type="entry name" value="BCTRLSENSOR"/>
</dbReference>
<dbReference type="InterPro" id="IPR036890">
    <property type="entry name" value="HATPase_C_sf"/>
</dbReference>
<dbReference type="GO" id="GO:0005886">
    <property type="term" value="C:plasma membrane"/>
    <property type="evidence" value="ECO:0007669"/>
    <property type="project" value="UniProtKB-SubCell"/>
</dbReference>
<keyword evidence="7 14" id="KW-0812">Transmembrane</keyword>
<feature type="transmembrane region" description="Helical" evidence="14">
    <location>
        <begin position="163"/>
        <end position="180"/>
    </location>
</feature>
<comment type="subcellular location">
    <subcellularLocation>
        <location evidence="2">Cell membrane</location>
        <topology evidence="2">Multi-pass membrane protein</topology>
    </subcellularLocation>
</comment>
<evidence type="ECO:0000256" key="13">
    <source>
        <dbReference type="ARBA" id="ARBA00023136"/>
    </source>
</evidence>
<evidence type="ECO:0000256" key="14">
    <source>
        <dbReference type="SAM" id="Phobius"/>
    </source>
</evidence>
<keyword evidence="13 14" id="KW-0472">Membrane</keyword>
<comment type="caution">
    <text evidence="17">The sequence shown here is derived from an EMBL/GenBank/DDBJ whole genome shotgun (WGS) entry which is preliminary data.</text>
</comment>
<keyword evidence="4" id="KW-1003">Cell membrane</keyword>
<dbReference type="SUPFAM" id="SSF55874">
    <property type="entry name" value="ATPase domain of HSP90 chaperone/DNA topoisomerase II/histidine kinase"/>
    <property type="match status" value="1"/>
</dbReference>
<dbReference type="PROSITE" id="PS50109">
    <property type="entry name" value="HIS_KIN"/>
    <property type="match status" value="1"/>
</dbReference>
<feature type="domain" description="HAMP" evidence="16">
    <location>
        <begin position="182"/>
        <end position="234"/>
    </location>
</feature>
<name>A0A6I4VTQ6_9BACL</name>
<comment type="catalytic activity">
    <reaction evidence="1">
        <text>ATP + protein L-histidine = ADP + protein N-phospho-L-histidine.</text>
        <dbReference type="EC" id="2.7.13.3"/>
    </reaction>
</comment>
<keyword evidence="18" id="KW-1185">Reference proteome</keyword>
<dbReference type="EMBL" id="WUUL01000005">
    <property type="protein sequence ID" value="MXQ53888.1"/>
    <property type="molecule type" value="Genomic_DNA"/>
</dbReference>
<dbReference type="InterPro" id="IPR004358">
    <property type="entry name" value="Sig_transdc_His_kin-like_C"/>
</dbReference>
<dbReference type="GO" id="GO:0000155">
    <property type="term" value="F:phosphorelay sensor kinase activity"/>
    <property type="evidence" value="ECO:0007669"/>
    <property type="project" value="InterPro"/>
</dbReference>
<organism evidence="17 18">
    <name type="scientific">Shimazuella alba</name>
    <dbReference type="NCBI Taxonomy" id="2690964"/>
    <lineage>
        <taxon>Bacteria</taxon>
        <taxon>Bacillati</taxon>
        <taxon>Bacillota</taxon>
        <taxon>Bacilli</taxon>
        <taxon>Bacillales</taxon>
        <taxon>Thermoactinomycetaceae</taxon>
        <taxon>Shimazuella</taxon>
    </lineage>
</organism>
<dbReference type="PANTHER" id="PTHR45528">
    <property type="entry name" value="SENSOR HISTIDINE KINASE CPXA"/>
    <property type="match status" value="1"/>
</dbReference>
<keyword evidence="10" id="KW-0067">ATP-binding</keyword>
<dbReference type="InterPro" id="IPR003660">
    <property type="entry name" value="HAMP_dom"/>
</dbReference>
<dbReference type="SUPFAM" id="SSF47384">
    <property type="entry name" value="Homodimeric domain of signal transducing histidine kinase"/>
    <property type="match status" value="1"/>
</dbReference>
<evidence type="ECO:0000256" key="11">
    <source>
        <dbReference type="ARBA" id="ARBA00022989"/>
    </source>
</evidence>
<dbReference type="Gene3D" id="3.30.565.10">
    <property type="entry name" value="Histidine kinase-like ATPase, C-terminal domain"/>
    <property type="match status" value="1"/>
</dbReference>
<evidence type="ECO:0000256" key="7">
    <source>
        <dbReference type="ARBA" id="ARBA00022692"/>
    </source>
</evidence>
<proteinExistence type="predicted"/>
<reference evidence="17 18" key="1">
    <citation type="submission" date="2019-12" db="EMBL/GenBank/DDBJ databases">
        <title>Whole-genome analyses of novel actinobacteria.</title>
        <authorList>
            <person name="Sahin N."/>
            <person name="Saygin H."/>
        </authorList>
    </citation>
    <scope>NUCLEOTIDE SEQUENCE [LARGE SCALE GENOMIC DNA]</scope>
    <source>
        <strain evidence="17 18">KC615</strain>
    </source>
</reference>
<evidence type="ECO:0000259" key="16">
    <source>
        <dbReference type="PROSITE" id="PS50885"/>
    </source>
</evidence>
<evidence type="ECO:0000313" key="17">
    <source>
        <dbReference type="EMBL" id="MXQ53888.1"/>
    </source>
</evidence>
<dbReference type="InterPro" id="IPR003594">
    <property type="entry name" value="HATPase_dom"/>
</dbReference>
<dbReference type="Pfam" id="PF00512">
    <property type="entry name" value="HisKA"/>
    <property type="match status" value="1"/>
</dbReference>
<dbReference type="Gene3D" id="6.10.340.10">
    <property type="match status" value="1"/>
</dbReference>
<feature type="transmembrane region" description="Helical" evidence="14">
    <location>
        <begin position="12"/>
        <end position="31"/>
    </location>
</feature>
<dbReference type="PANTHER" id="PTHR45528:SF8">
    <property type="entry name" value="HISTIDINE KINASE"/>
    <property type="match status" value="1"/>
</dbReference>
<evidence type="ECO:0000256" key="8">
    <source>
        <dbReference type="ARBA" id="ARBA00022741"/>
    </source>
</evidence>